<protein>
    <submittedName>
        <fullName evidence="1">PAPS reductase-like domain protein</fullName>
    </submittedName>
</protein>
<dbReference type="Proteomes" id="UP001494874">
    <property type="component" value="Segment"/>
</dbReference>
<gene>
    <name evidence="1" type="primary">171</name>
    <name evidence="1" type="ORF">SEA_MORGANA_171</name>
</gene>
<name>A0AAX4RD72_9CAUD</name>
<sequence length="243" mass="28276">MISDQERIDKFRGVPSSTMIFDQLAESGETVILNFSRGKDSIAVWIELEKRGIPLIAIHKSPVPGLKFIEDDLKRYEDYFGHEIIDLPSDGFLRRLANKVWQTPERCAIIEAAQLPELTREEWDRLMRLKYATEDTWILDGVRATDSATRRMAMQQYGPIKERAKRMSPIWDWGIGDVRDAIAKRGITLGIEYEWFGRSIDGIGYTYADKLRQHVPDDYERVRFWFPMIDLDQLRFTEGGAEL</sequence>
<proteinExistence type="predicted"/>
<evidence type="ECO:0000313" key="1">
    <source>
        <dbReference type="EMBL" id="XAO35605.1"/>
    </source>
</evidence>
<dbReference type="EMBL" id="PP537962">
    <property type="protein sequence ID" value="XAO35605.1"/>
    <property type="molecule type" value="Genomic_DNA"/>
</dbReference>
<accession>A0AAX4RD72</accession>
<keyword evidence="2" id="KW-1185">Reference proteome</keyword>
<reference evidence="1 2" key="1">
    <citation type="submission" date="2024-03" db="EMBL/GenBank/DDBJ databases">
        <authorList>
            <person name="Shriver K.J."/>
            <person name="Jarquin D.M."/>
            <person name="Bolanos-Abarca L."/>
            <person name="Cohen Z.M."/>
            <person name="Hayes E."/>
            <person name="Mustafa Y."/>
            <person name="Pacheco-Mendoza M."/>
            <person name="Broussard A.C."/>
            <person name="Fogarty M.P."/>
            <person name="Ko C."/>
            <person name="Russell D.A."/>
            <person name="Jacobs-Sera D."/>
            <person name="Hatfull G.F."/>
        </authorList>
    </citation>
    <scope>NUCLEOTIDE SEQUENCE [LARGE SCALE GENOMIC DNA]</scope>
</reference>
<evidence type="ECO:0000313" key="2">
    <source>
        <dbReference type="Proteomes" id="UP001494874"/>
    </source>
</evidence>
<dbReference type="SUPFAM" id="SSF52402">
    <property type="entry name" value="Adenine nucleotide alpha hydrolases-like"/>
    <property type="match status" value="1"/>
</dbReference>
<organism evidence="1 2">
    <name type="scientific">Gordonia phage Morgana</name>
    <dbReference type="NCBI Taxonomy" id="3137292"/>
    <lineage>
        <taxon>Viruses</taxon>
        <taxon>Duplodnaviria</taxon>
        <taxon>Heunggongvirae</taxon>
        <taxon>Uroviricota</taxon>
        <taxon>Caudoviricetes</taxon>
        <taxon>Kruegerviridae</taxon>
        <taxon>Cafassovirus</taxon>
        <taxon>Cafassovirus morgana</taxon>
    </lineage>
</organism>
<dbReference type="InterPro" id="IPR014729">
    <property type="entry name" value="Rossmann-like_a/b/a_fold"/>
</dbReference>
<dbReference type="Gene3D" id="3.40.50.620">
    <property type="entry name" value="HUPs"/>
    <property type="match status" value="1"/>
</dbReference>